<name>A0A428PNV2_9HYPO</name>
<comment type="caution">
    <text evidence="2">The sequence shown here is derived from an EMBL/GenBank/DDBJ whole genome shotgun (WGS) entry which is preliminary data.</text>
</comment>
<sequence>MRCLAQSLSRAIRRPHISVTPLHFPISSRAISTAASSTAVGETFTLPSGRKLGYHTSGPVTGTPIIYIHGHPDSGITITGPLESRIAQDLNIRWIGPDRPGVGLSTRYDSQEVLDYPADIDALAKHLDLPRYYIIGTSGGTGFTLACAKNLGPSKLKGVGICAGIGPFECGFDSMVEPQRKALEAWRDYPAEFREYYESEYVPLAQKEDMAALTTRLRGEFKEGFTGPDLEFMMQESVLKMSVSSLRQAWIQGAWAHAKGIEFHWRPWGFKLEDLAFPSIKLWYGGRDESTTTVMGKYMADRLEGSVYKEFPEDSHYTIWREGNLQEMVHDLLEE</sequence>
<evidence type="ECO:0000259" key="1">
    <source>
        <dbReference type="Pfam" id="PF00561"/>
    </source>
</evidence>
<dbReference type="AlphaFoldDB" id="A0A428PNV2"/>
<evidence type="ECO:0000313" key="3">
    <source>
        <dbReference type="Proteomes" id="UP000288168"/>
    </source>
</evidence>
<dbReference type="EMBL" id="NKCI01000108">
    <property type="protein sequence ID" value="RSL54704.1"/>
    <property type="molecule type" value="Genomic_DNA"/>
</dbReference>
<dbReference type="SUPFAM" id="SSF53474">
    <property type="entry name" value="alpha/beta-Hydrolases"/>
    <property type="match status" value="1"/>
</dbReference>
<gene>
    <name evidence="2" type="ORF">CEP54_009740</name>
</gene>
<dbReference type="Proteomes" id="UP000288168">
    <property type="component" value="Unassembled WGS sequence"/>
</dbReference>
<accession>A0A428PNV2</accession>
<keyword evidence="3" id="KW-1185">Reference proteome</keyword>
<protein>
    <recommendedName>
        <fullName evidence="1">AB hydrolase-1 domain-containing protein</fullName>
    </recommendedName>
</protein>
<proteinExistence type="predicted"/>
<dbReference type="STRING" id="1325734.A0A428PNV2"/>
<evidence type="ECO:0000313" key="2">
    <source>
        <dbReference type="EMBL" id="RSL54704.1"/>
    </source>
</evidence>
<reference evidence="2 3" key="1">
    <citation type="submission" date="2017-06" db="EMBL/GenBank/DDBJ databases">
        <title>Comparative genomic analysis of Ambrosia Fusariam Clade fungi.</title>
        <authorList>
            <person name="Stajich J.E."/>
            <person name="Carrillo J."/>
            <person name="Kijimoto T."/>
            <person name="Eskalen A."/>
            <person name="O'Donnell K."/>
            <person name="Kasson M."/>
        </authorList>
    </citation>
    <scope>NUCLEOTIDE SEQUENCE [LARGE SCALE GENOMIC DNA]</scope>
    <source>
        <strain evidence="2 3">NRRL62584</strain>
    </source>
</reference>
<organism evidence="2 3">
    <name type="scientific">Fusarium duplospermum</name>
    <dbReference type="NCBI Taxonomy" id="1325734"/>
    <lineage>
        <taxon>Eukaryota</taxon>
        <taxon>Fungi</taxon>
        <taxon>Dikarya</taxon>
        <taxon>Ascomycota</taxon>
        <taxon>Pezizomycotina</taxon>
        <taxon>Sordariomycetes</taxon>
        <taxon>Hypocreomycetidae</taxon>
        <taxon>Hypocreales</taxon>
        <taxon>Nectriaceae</taxon>
        <taxon>Fusarium</taxon>
        <taxon>Fusarium solani species complex</taxon>
    </lineage>
</organism>
<dbReference type="Pfam" id="PF00561">
    <property type="entry name" value="Abhydrolase_1"/>
    <property type="match status" value="1"/>
</dbReference>
<dbReference type="Gene3D" id="3.40.50.1820">
    <property type="entry name" value="alpha/beta hydrolase"/>
    <property type="match status" value="1"/>
</dbReference>
<dbReference type="PANTHER" id="PTHR45763">
    <property type="entry name" value="HYDROLASE, ALPHA/BETA FOLD FAMILY PROTEIN, EXPRESSED-RELATED"/>
    <property type="match status" value="1"/>
</dbReference>
<dbReference type="InterPro" id="IPR000073">
    <property type="entry name" value="AB_hydrolase_1"/>
</dbReference>
<dbReference type="PANTHER" id="PTHR45763:SF46">
    <property type="entry name" value="AB HYDROLASE-1 DOMAIN-CONTAINING PROTEIN"/>
    <property type="match status" value="1"/>
</dbReference>
<dbReference type="InterPro" id="IPR029058">
    <property type="entry name" value="AB_hydrolase_fold"/>
</dbReference>
<dbReference type="OrthoDB" id="294702at2759"/>
<feature type="domain" description="AB hydrolase-1" evidence="1">
    <location>
        <begin position="64"/>
        <end position="203"/>
    </location>
</feature>